<feature type="domain" description="Dyp-type peroxidase N-terminal" evidence="8">
    <location>
        <begin position="66"/>
        <end position="194"/>
    </location>
</feature>
<keyword evidence="5" id="KW-0408">Iron</keyword>
<feature type="compositionally biased region" description="Basic residues" evidence="7">
    <location>
        <begin position="8"/>
        <end position="26"/>
    </location>
</feature>
<dbReference type="Pfam" id="PF04261">
    <property type="entry name" value="Dyp_perox_N"/>
    <property type="match status" value="1"/>
</dbReference>
<gene>
    <name evidence="10" type="ORF">ScoT_31840</name>
</gene>
<dbReference type="PANTHER" id="PTHR30521:SF0">
    <property type="entry name" value="DYP-TYPE PEROXIDASE FAMILY PROTEIN"/>
    <property type="match status" value="1"/>
</dbReference>
<dbReference type="PROSITE" id="PS51404">
    <property type="entry name" value="DYP_PEROXIDASE"/>
    <property type="match status" value="1"/>
</dbReference>
<evidence type="ECO:0000256" key="2">
    <source>
        <dbReference type="ARBA" id="ARBA00022559"/>
    </source>
</evidence>
<reference evidence="10" key="1">
    <citation type="submission" date="2022-09" db="EMBL/GenBank/DDBJ databases">
        <title>Whole genome shotgun sequence of Streptomyces albidoflavus NBRC 12854.</title>
        <authorList>
            <person name="Komaki H."/>
            <person name="Tamura T."/>
        </authorList>
    </citation>
    <scope>NUCLEOTIDE SEQUENCE</scope>
    <source>
        <strain evidence="10">NBRC 12854</strain>
    </source>
</reference>
<comment type="cofactor">
    <cofactor evidence="1">
        <name>heme b</name>
        <dbReference type="ChEBI" id="CHEBI:60344"/>
    </cofactor>
</comment>
<evidence type="ECO:0000259" key="8">
    <source>
        <dbReference type="Pfam" id="PF04261"/>
    </source>
</evidence>
<dbReference type="GO" id="GO:0004601">
    <property type="term" value="F:peroxidase activity"/>
    <property type="evidence" value="ECO:0007669"/>
    <property type="project" value="UniProtKB-KW"/>
</dbReference>
<dbReference type="SUPFAM" id="SSF54909">
    <property type="entry name" value="Dimeric alpha+beta barrel"/>
    <property type="match status" value="1"/>
</dbReference>
<dbReference type="Proteomes" id="UP001051844">
    <property type="component" value="Unassembled WGS sequence"/>
</dbReference>
<dbReference type="EMBL" id="BNDZ01000005">
    <property type="protein sequence ID" value="GHI47010.1"/>
    <property type="molecule type" value="Genomic_DNA"/>
</dbReference>
<evidence type="ECO:0000256" key="7">
    <source>
        <dbReference type="SAM" id="MobiDB-lite"/>
    </source>
</evidence>
<evidence type="ECO:0000256" key="5">
    <source>
        <dbReference type="ARBA" id="ARBA00023004"/>
    </source>
</evidence>
<feature type="compositionally biased region" description="Polar residues" evidence="7">
    <location>
        <begin position="53"/>
        <end position="62"/>
    </location>
</feature>
<feature type="region of interest" description="Disordered" evidence="7">
    <location>
        <begin position="1"/>
        <end position="62"/>
    </location>
</feature>
<comment type="similarity">
    <text evidence="6">Belongs to the DyP-type peroxidase family.</text>
</comment>
<keyword evidence="2 10" id="KW-0575">Peroxidase</keyword>
<keyword evidence="4" id="KW-0560">Oxidoreductase</keyword>
<dbReference type="Pfam" id="PF20628">
    <property type="entry name" value="Dyp_perox_C"/>
    <property type="match status" value="1"/>
</dbReference>
<evidence type="ECO:0000256" key="3">
    <source>
        <dbReference type="ARBA" id="ARBA00022723"/>
    </source>
</evidence>
<proteinExistence type="inferred from homology"/>
<dbReference type="InterPro" id="IPR006314">
    <property type="entry name" value="Dyp_peroxidase"/>
</dbReference>
<feature type="domain" description="Dyp-type peroxidase C-terminal" evidence="9">
    <location>
        <begin position="198"/>
        <end position="359"/>
    </location>
</feature>
<dbReference type="PANTHER" id="PTHR30521">
    <property type="entry name" value="DEFERROCHELATASE/PEROXIDASE"/>
    <property type="match status" value="1"/>
</dbReference>
<keyword evidence="3" id="KW-0479">Metal-binding</keyword>
<evidence type="ECO:0000256" key="4">
    <source>
        <dbReference type="ARBA" id="ARBA00023002"/>
    </source>
</evidence>
<evidence type="ECO:0000256" key="6">
    <source>
        <dbReference type="ARBA" id="ARBA00025737"/>
    </source>
</evidence>
<dbReference type="InterPro" id="IPR011008">
    <property type="entry name" value="Dimeric_a/b-barrel"/>
</dbReference>
<dbReference type="AlphaFoldDB" id="A0AA37BY56"/>
<dbReference type="GO" id="GO:0005829">
    <property type="term" value="C:cytosol"/>
    <property type="evidence" value="ECO:0007669"/>
    <property type="project" value="TreeGrafter"/>
</dbReference>
<dbReference type="InterPro" id="IPR048328">
    <property type="entry name" value="Dyp_perox_C"/>
</dbReference>
<name>A0AA37BY56_9ACTN</name>
<evidence type="ECO:0000313" key="11">
    <source>
        <dbReference type="Proteomes" id="UP001051844"/>
    </source>
</evidence>
<evidence type="ECO:0000256" key="1">
    <source>
        <dbReference type="ARBA" id="ARBA00001970"/>
    </source>
</evidence>
<protein>
    <submittedName>
        <fullName evidence="10">Peroxidase</fullName>
    </submittedName>
</protein>
<evidence type="ECO:0000313" key="10">
    <source>
        <dbReference type="EMBL" id="GHI47010.1"/>
    </source>
</evidence>
<dbReference type="GO" id="GO:0046872">
    <property type="term" value="F:metal ion binding"/>
    <property type="evidence" value="ECO:0007669"/>
    <property type="project" value="UniProtKB-KW"/>
</dbReference>
<dbReference type="NCBIfam" id="TIGR01413">
    <property type="entry name" value="Dyp_perox_fam"/>
    <property type="match status" value="1"/>
</dbReference>
<comment type="caution">
    <text evidence="10">The sequence shown here is derived from an EMBL/GenBank/DDBJ whole genome shotgun (WGS) entry which is preliminary data.</text>
</comment>
<accession>A0AA37BY56</accession>
<sequence length="367" mass="39851">MEAAAGRSPRRITPPHHATGSRRWRAGLRCPTLSGPDPRVPDRTPGGVIAAEPQSTEPQSTEPQYIDAPLSAAAGFLVLVVKDGEEAVATVRSVVAGTDDLIKDITIRANGAMFTCNVGISHHGWPRLTGKPPPKELRPFREIKGEKHTAVATSGDLLYHLRAASPDLIVEFEKILLEAFGDSVTAVDDVTGFRYFDGRDLLEFADGTANPDGAALPAATLVGDEDPAYAGGSYVVVQKYLHDLSAWRAQTTGTQEEIIGRTKFDNVEKPDATEGQKSHKTLCTIQDADGEHDILRDNMPFAHPGTGEYGTYFIGYSRHLWVTEKMLERMFLGDPSPLHDRILDYSRAVTGVTFFCPARAFLAALGD</sequence>
<evidence type="ECO:0000259" key="9">
    <source>
        <dbReference type="Pfam" id="PF20628"/>
    </source>
</evidence>
<organism evidence="10 11">
    <name type="scientific">Streptomyces albidoflavus</name>
    <dbReference type="NCBI Taxonomy" id="1886"/>
    <lineage>
        <taxon>Bacteria</taxon>
        <taxon>Bacillati</taxon>
        <taxon>Actinomycetota</taxon>
        <taxon>Actinomycetes</taxon>
        <taxon>Kitasatosporales</taxon>
        <taxon>Streptomycetaceae</taxon>
        <taxon>Streptomyces</taxon>
        <taxon>Streptomyces albidoflavus group</taxon>
    </lineage>
</organism>
<dbReference type="GO" id="GO:0020037">
    <property type="term" value="F:heme binding"/>
    <property type="evidence" value="ECO:0007669"/>
    <property type="project" value="InterPro"/>
</dbReference>
<dbReference type="InterPro" id="IPR048327">
    <property type="entry name" value="Dyp_perox_N"/>
</dbReference>